<dbReference type="RefSeq" id="WP_030826643.1">
    <property type="nucleotide sequence ID" value="NZ_LGCN01000154.1"/>
</dbReference>
<dbReference type="InterPro" id="IPR000073">
    <property type="entry name" value="AB_hydrolase_1"/>
</dbReference>
<evidence type="ECO:0000259" key="2">
    <source>
        <dbReference type="Pfam" id="PF00561"/>
    </source>
</evidence>
<accession>A0A0M9X958</accession>
<dbReference type="PATRIC" id="fig|36816.3.peg.3194"/>
<dbReference type="EMBL" id="LGCN01000154">
    <property type="protein sequence ID" value="KOT39141.1"/>
    <property type="molecule type" value="Genomic_DNA"/>
</dbReference>
<reference evidence="3 4" key="1">
    <citation type="submission" date="2015-07" db="EMBL/GenBank/DDBJ databases">
        <authorList>
            <person name="Noorani M."/>
        </authorList>
    </citation>
    <scope>NUCLEOTIDE SEQUENCE [LARGE SCALE GENOMIC DNA]</scope>
    <source>
        <strain evidence="3 4">NRRL B-24567</strain>
    </source>
</reference>
<comment type="caution">
    <text evidence="3">The sequence shown here is derived from an EMBL/GenBank/DDBJ whole genome shotgun (WGS) entry which is preliminary data.</text>
</comment>
<proteinExistence type="predicted"/>
<evidence type="ECO:0000256" key="1">
    <source>
        <dbReference type="SAM" id="MobiDB-lite"/>
    </source>
</evidence>
<dbReference type="PANTHER" id="PTHR43194">
    <property type="entry name" value="HYDROLASE ALPHA/BETA FOLD FAMILY"/>
    <property type="match status" value="1"/>
</dbReference>
<feature type="region of interest" description="Disordered" evidence="1">
    <location>
        <begin position="1"/>
        <end position="86"/>
    </location>
</feature>
<feature type="domain" description="AB hydrolase-1" evidence="2">
    <location>
        <begin position="20"/>
        <end position="139"/>
    </location>
</feature>
<feature type="compositionally biased region" description="Basic and acidic residues" evidence="1">
    <location>
        <begin position="56"/>
        <end position="72"/>
    </location>
</feature>
<dbReference type="AlphaFoldDB" id="A0A0M9X958"/>
<dbReference type="InterPro" id="IPR050228">
    <property type="entry name" value="Carboxylesterase_BioH"/>
</dbReference>
<sequence length="269" mass="29099">MTRRTGGGAEPRVRYGGDGPPVPLLRGRPRTHATWHRVATLPTAAGRTVVRPGPRGHGESSKPPADRGHRPYSEGAVAGDRLAPMRGPGHERFAVVGRDRGAYVATRLAPDHPGAVSALSVLDAVPLGEAPRRYDAKFALSRWHWFFLARTDKPAERIIGADPDAWYGGTPEQMDVEAYEDHRAGPGVDRRHDADRRAGRRIGCPLRVLWATRDDMAGLYGDVLEVGRGRARGPLEGGPVVPGRHIAEEAPEALVTGLREFWKAADGPA</sequence>
<organism evidence="3 4">
    <name type="scientific">Streptomyces caelestis</name>
    <dbReference type="NCBI Taxonomy" id="36816"/>
    <lineage>
        <taxon>Bacteria</taxon>
        <taxon>Bacillati</taxon>
        <taxon>Actinomycetota</taxon>
        <taxon>Actinomycetes</taxon>
        <taxon>Kitasatosporales</taxon>
        <taxon>Streptomycetaceae</taxon>
        <taxon>Streptomyces</taxon>
    </lineage>
</organism>
<gene>
    <name evidence="3" type="ORF">ADK41_14795</name>
</gene>
<keyword evidence="4" id="KW-1185">Reference proteome</keyword>
<dbReference type="InterPro" id="IPR029058">
    <property type="entry name" value="AB_hydrolase_fold"/>
</dbReference>
<dbReference type="Proteomes" id="UP000037773">
    <property type="component" value="Unassembled WGS sequence"/>
</dbReference>
<dbReference type="Pfam" id="PF00561">
    <property type="entry name" value="Abhydrolase_1"/>
    <property type="match status" value="1"/>
</dbReference>
<dbReference type="SUPFAM" id="SSF53474">
    <property type="entry name" value="alpha/beta-Hydrolases"/>
    <property type="match status" value="1"/>
</dbReference>
<name>A0A0M9X958_9ACTN</name>
<evidence type="ECO:0000313" key="3">
    <source>
        <dbReference type="EMBL" id="KOT39141.1"/>
    </source>
</evidence>
<dbReference type="GO" id="GO:0016787">
    <property type="term" value="F:hydrolase activity"/>
    <property type="evidence" value="ECO:0007669"/>
    <property type="project" value="UniProtKB-KW"/>
</dbReference>
<dbReference type="PANTHER" id="PTHR43194:SF2">
    <property type="entry name" value="PEROXISOMAL MEMBRANE PROTEIN LPX1"/>
    <property type="match status" value="1"/>
</dbReference>
<evidence type="ECO:0000313" key="4">
    <source>
        <dbReference type="Proteomes" id="UP000037773"/>
    </source>
</evidence>
<dbReference type="OrthoDB" id="9812774at2"/>
<protein>
    <submittedName>
        <fullName evidence="3">Alpha/beta hydrolase</fullName>
    </submittedName>
</protein>
<dbReference type="Gene3D" id="3.40.50.1820">
    <property type="entry name" value="alpha/beta hydrolase"/>
    <property type="match status" value="1"/>
</dbReference>
<keyword evidence="3" id="KW-0378">Hydrolase</keyword>